<gene>
    <name evidence="2" type="ORF">EQG61_04505</name>
</gene>
<evidence type="ECO:0000313" key="3">
    <source>
        <dbReference type="Proteomes" id="UP000289857"/>
    </source>
</evidence>
<comment type="caution">
    <text evidence="2">The sequence shown here is derived from an EMBL/GenBank/DDBJ whole genome shotgun (WGS) entry which is preliminary data.</text>
</comment>
<accession>A0A4Q1KAF1</accession>
<dbReference type="AlphaFoldDB" id="A0A4Q1KAF1"/>
<keyword evidence="1" id="KW-0472">Membrane</keyword>
<dbReference type="EMBL" id="SBKN01000002">
    <property type="protein sequence ID" value="RXR23235.1"/>
    <property type="molecule type" value="Genomic_DNA"/>
</dbReference>
<proteinExistence type="predicted"/>
<evidence type="ECO:0000313" key="2">
    <source>
        <dbReference type="EMBL" id="RXR23235.1"/>
    </source>
</evidence>
<dbReference type="RefSeq" id="WP_129460718.1">
    <property type="nucleotide sequence ID" value="NZ_SBKN01000002.1"/>
</dbReference>
<dbReference type="Proteomes" id="UP000289857">
    <property type="component" value="Unassembled WGS sequence"/>
</dbReference>
<feature type="transmembrane region" description="Helical" evidence="1">
    <location>
        <begin position="54"/>
        <end position="76"/>
    </location>
</feature>
<name>A0A4Q1KAF1_9FLAO</name>
<reference evidence="3" key="1">
    <citation type="submission" date="2019-01" db="EMBL/GenBank/DDBJ databases">
        <title>Cytophagaceae bacterium strain CAR-16.</title>
        <authorList>
            <person name="Chen W.-M."/>
        </authorList>
    </citation>
    <scope>NUCLEOTIDE SEQUENCE [LARGE SCALE GENOMIC DNA]</scope>
    <source>
        <strain evidence="3">WWJ-16</strain>
    </source>
</reference>
<organism evidence="2 3">
    <name type="scientific">Flavobacterium stagni</name>
    <dbReference type="NCBI Taxonomy" id="2506421"/>
    <lineage>
        <taxon>Bacteria</taxon>
        <taxon>Pseudomonadati</taxon>
        <taxon>Bacteroidota</taxon>
        <taxon>Flavobacteriia</taxon>
        <taxon>Flavobacteriales</taxon>
        <taxon>Flavobacteriaceae</taxon>
        <taxon>Flavobacterium</taxon>
    </lineage>
</organism>
<keyword evidence="1" id="KW-0812">Transmembrane</keyword>
<keyword evidence="3" id="KW-1185">Reference proteome</keyword>
<keyword evidence="1" id="KW-1133">Transmembrane helix</keyword>
<feature type="transmembrane region" description="Helical" evidence="1">
    <location>
        <begin position="82"/>
        <end position="99"/>
    </location>
</feature>
<protein>
    <submittedName>
        <fullName evidence="2">Uncharacterized protein</fullName>
    </submittedName>
</protein>
<feature type="transmembrane region" description="Helical" evidence="1">
    <location>
        <begin position="111"/>
        <end position="131"/>
    </location>
</feature>
<feature type="transmembrane region" description="Helical" evidence="1">
    <location>
        <begin position="143"/>
        <end position="164"/>
    </location>
</feature>
<dbReference type="OrthoDB" id="2149800at2"/>
<sequence length="172" mass="19744">MQKDLHQEVAHYLSKNYTYTNTIRFLVRDGFSEEEVRVAIKAYLKENRPMGMDVLSFAYLMVHTMLLVPLVAFYVLPIEADLPKLAILVMMVLVGYIAYHGKNEKLWAMRLMLGIAILGTAYLFYLGITYFNYLESKGSSNGHYVVIAGLVLYALFAFSAFRGVKVFFDKRK</sequence>
<evidence type="ECO:0000256" key="1">
    <source>
        <dbReference type="SAM" id="Phobius"/>
    </source>
</evidence>